<keyword evidence="14" id="KW-1185">Reference proteome</keyword>
<evidence type="ECO:0000259" key="12">
    <source>
        <dbReference type="Pfam" id="PF02581"/>
    </source>
</evidence>
<protein>
    <recommendedName>
        <fullName evidence="9">Thiamine-phosphate synthase</fullName>
        <shortName evidence="9">TP synthase</shortName>
        <shortName evidence="9">TPS</shortName>
        <ecNumber evidence="9">2.5.1.3</ecNumber>
    </recommendedName>
    <alternativeName>
        <fullName evidence="9">Thiamine-phosphate pyrophosphorylase</fullName>
        <shortName evidence="9">TMP pyrophosphorylase</shortName>
        <shortName evidence="9">TMP-PPase</shortName>
    </alternativeName>
</protein>
<feature type="binding site" evidence="9">
    <location>
        <begin position="33"/>
        <end position="37"/>
    </location>
    <ligand>
        <name>4-amino-2-methyl-5-(diphosphooxymethyl)pyrimidine</name>
        <dbReference type="ChEBI" id="CHEBI:57841"/>
    </ligand>
</feature>
<comment type="similarity">
    <text evidence="9 10">Belongs to the thiamine-phosphate synthase family.</text>
</comment>
<dbReference type="Proteomes" id="UP000198984">
    <property type="component" value="Unassembled WGS sequence"/>
</dbReference>
<feature type="binding site" evidence="9">
    <location>
        <position position="166"/>
    </location>
    <ligand>
        <name>2-[(2R,5Z)-2-carboxy-4-methylthiazol-5(2H)-ylidene]ethyl phosphate</name>
        <dbReference type="ChEBI" id="CHEBI:62899"/>
    </ligand>
</feature>
<dbReference type="GO" id="GO:0009229">
    <property type="term" value="P:thiamine diphosphate biosynthetic process"/>
    <property type="evidence" value="ECO:0007669"/>
    <property type="project" value="UniProtKB-UniRule"/>
</dbReference>
<comment type="catalytic activity">
    <reaction evidence="6 9 10">
        <text>4-methyl-5-(2-phosphooxyethyl)-thiazole + 4-amino-2-methyl-5-(diphosphooxymethyl)pyrimidine + H(+) = thiamine phosphate + diphosphate</text>
        <dbReference type="Rhea" id="RHEA:22328"/>
        <dbReference type="ChEBI" id="CHEBI:15378"/>
        <dbReference type="ChEBI" id="CHEBI:33019"/>
        <dbReference type="ChEBI" id="CHEBI:37575"/>
        <dbReference type="ChEBI" id="CHEBI:57841"/>
        <dbReference type="ChEBI" id="CHEBI:58296"/>
        <dbReference type="EC" id="2.5.1.3"/>
    </reaction>
</comment>
<dbReference type="InterPro" id="IPR022998">
    <property type="entry name" value="ThiamineP_synth_TenI"/>
</dbReference>
<dbReference type="PANTHER" id="PTHR20857">
    <property type="entry name" value="THIAMINE-PHOSPHATE PYROPHOSPHORYLASE"/>
    <property type="match status" value="1"/>
</dbReference>
<dbReference type="AlphaFoldDB" id="A0A1H7JIM7"/>
<dbReference type="SUPFAM" id="SSF51391">
    <property type="entry name" value="Thiamin phosphate synthase"/>
    <property type="match status" value="1"/>
</dbReference>
<dbReference type="GO" id="GO:0009228">
    <property type="term" value="P:thiamine biosynthetic process"/>
    <property type="evidence" value="ECO:0007669"/>
    <property type="project" value="UniProtKB-KW"/>
</dbReference>
<comment type="pathway">
    <text evidence="1 9 11">Cofactor biosynthesis; thiamine diphosphate biosynthesis; thiamine phosphate from 4-amino-2-methyl-5-diphosphomethylpyrimidine and 4-methyl-5-(2-phosphoethyl)-thiazole: step 1/1.</text>
</comment>
<evidence type="ECO:0000256" key="5">
    <source>
        <dbReference type="ARBA" id="ARBA00022977"/>
    </source>
</evidence>
<comment type="caution">
    <text evidence="9">Lacks conserved residue(s) required for the propagation of feature annotation.</text>
</comment>
<comment type="catalytic activity">
    <reaction evidence="8 9 10">
        <text>2-[(2R,5Z)-2-carboxy-4-methylthiazol-5(2H)-ylidene]ethyl phosphate + 4-amino-2-methyl-5-(diphosphooxymethyl)pyrimidine + 2 H(+) = thiamine phosphate + CO2 + diphosphate</text>
        <dbReference type="Rhea" id="RHEA:47844"/>
        <dbReference type="ChEBI" id="CHEBI:15378"/>
        <dbReference type="ChEBI" id="CHEBI:16526"/>
        <dbReference type="ChEBI" id="CHEBI:33019"/>
        <dbReference type="ChEBI" id="CHEBI:37575"/>
        <dbReference type="ChEBI" id="CHEBI:57841"/>
        <dbReference type="ChEBI" id="CHEBI:62899"/>
        <dbReference type="EC" id="2.5.1.3"/>
    </reaction>
</comment>
<dbReference type="HAMAP" id="MF_00097">
    <property type="entry name" value="TMP_synthase"/>
    <property type="match status" value="1"/>
</dbReference>
<feature type="binding site" evidence="9">
    <location>
        <position position="65"/>
    </location>
    <ligand>
        <name>4-amino-2-methyl-5-(diphosphooxymethyl)pyrimidine</name>
        <dbReference type="ChEBI" id="CHEBI:57841"/>
    </ligand>
</feature>
<dbReference type="GO" id="GO:0004789">
    <property type="term" value="F:thiamine-phosphate diphosphorylase activity"/>
    <property type="evidence" value="ECO:0007669"/>
    <property type="project" value="UniProtKB-UniRule"/>
</dbReference>
<reference evidence="13 14" key="1">
    <citation type="submission" date="2016-10" db="EMBL/GenBank/DDBJ databases">
        <authorList>
            <person name="de Groot N.N."/>
        </authorList>
    </citation>
    <scope>NUCLEOTIDE SEQUENCE [LARGE SCALE GENOMIC DNA]</scope>
    <source>
        <strain evidence="13 14">DSM 21039</strain>
    </source>
</reference>
<evidence type="ECO:0000256" key="3">
    <source>
        <dbReference type="ARBA" id="ARBA00022723"/>
    </source>
</evidence>
<dbReference type="EMBL" id="FOBB01000001">
    <property type="protein sequence ID" value="SEK74489.1"/>
    <property type="molecule type" value="Genomic_DNA"/>
</dbReference>
<comment type="function">
    <text evidence="9">Condenses 4-methyl-5-(beta-hydroxyethyl)thiazole monophosphate (THZ-P) and 2-methyl-4-amino-5-hydroxymethyl pyrimidine pyrophosphate (HMP-PP) to form thiamine monophosphate (TMP).</text>
</comment>
<dbReference type="InterPro" id="IPR036206">
    <property type="entry name" value="ThiamineP_synth_sf"/>
</dbReference>
<evidence type="ECO:0000256" key="10">
    <source>
        <dbReference type="RuleBase" id="RU003826"/>
    </source>
</evidence>
<keyword evidence="3 9" id="KW-0479">Metal-binding</keyword>
<evidence type="ECO:0000256" key="9">
    <source>
        <dbReference type="HAMAP-Rule" id="MF_00097"/>
    </source>
</evidence>
<evidence type="ECO:0000256" key="6">
    <source>
        <dbReference type="ARBA" id="ARBA00047334"/>
    </source>
</evidence>
<dbReference type="CDD" id="cd00564">
    <property type="entry name" value="TMP_TenI"/>
    <property type="match status" value="1"/>
</dbReference>
<feature type="binding site" evidence="9">
    <location>
        <position position="66"/>
    </location>
    <ligand>
        <name>Mg(2+)</name>
        <dbReference type="ChEBI" id="CHEBI:18420"/>
    </ligand>
</feature>
<dbReference type="UniPathway" id="UPA00060">
    <property type="reaction ID" value="UER00141"/>
</dbReference>
<dbReference type="InterPro" id="IPR034291">
    <property type="entry name" value="TMP_synthase"/>
</dbReference>
<dbReference type="RefSeq" id="WP_089906835.1">
    <property type="nucleotide sequence ID" value="NZ_FOBB01000001.1"/>
</dbReference>
<evidence type="ECO:0000256" key="1">
    <source>
        <dbReference type="ARBA" id="ARBA00005165"/>
    </source>
</evidence>
<evidence type="ECO:0000256" key="2">
    <source>
        <dbReference type="ARBA" id="ARBA00022679"/>
    </source>
</evidence>
<feature type="binding site" evidence="9">
    <location>
        <position position="85"/>
    </location>
    <ligand>
        <name>Mg(2+)</name>
        <dbReference type="ChEBI" id="CHEBI:18420"/>
    </ligand>
</feature>
<keyword evidence="4 9" id="KW-0460">Magnesium</keyword>
<gene>
    <name evidence="9" type="primary">thiE</name>
    <name evidence="13" type="ORF">SAMN04488505_101808</name>
</gene>
<organism evidence="13 14">
    <name type="scientific">Chitinophaga rupis</name>
    <dbReference type="NCBI Taxonomy" id="573321"/>
    <lineage>
        <taxon>Bacteria</taxon>
        <taxon>Pseudomonadati</taxon>
        <taxon>Bacteroidota</taxon>
        <taxon>Chitinophagia</taxon>
        <taxon>Chitinophagales</taxon>
        <taxon>Chitinophagaceae</taxon>
        <taxon>Chitinophaga</taxon>
    </lineage>
</organism>
<comment type="catalytic activity">
    <reaction evidence="7 9 10">
        <text>2-(2-carboxy-4-methylthiazol-5-yl)ethyl phosphate + 4-amino-2-methyl-5-(diphosphooxymethyl)pyrimidine + 2 H(+) = thiamine phosphate + CO2 + diphosphate</text>
        <dbReference type="Rhea" id="RHEA:47848"/>
        <dbReference type="ChEBI" id="CHEBI:15378"/>
        <dbReference type="ChEBI" id="CHEBI:16526"/>
        <dbReference type="ChEBI" id="CHEBI:33019"/>
        <dbReference type="ChEBI" id="CHEBI:37575"/>
        <dbReference type="ChEBI" id="CHEBI:57841"/>
        <dbReference type="ChEBI" id="CHEBI:62890"/>
        <dbReference type="EC" id="2.5.1.3"/>
    </reaction>
</comment>
<dbReference type="Gene3D" id="3.20.20.70">
    <property type="entry name" value="Aldolase class I"/>
    <property type="match status" value="1"/>
</dbReference>
<evidence type="ECO:0000256" key="8">
    <source>
        <dbReference type="ARBA" id="ARBA00047883"/>
    </source>
</evidence>
<dbReference type="GO" id="GO:0005737">
    <property type="term" value="C:cytoplasm"/>
    <property type="evidence" value="ECO:0007669"/>
    <property type="project" value="TreeGrafter"/>
</dbReference>
<dbReference type="OrthoDB" id="9812206at2"/>
<keyword evidence="2 9" id="KW-0808">Transferase</keyword>
<evidence type="ECO:0000256" key="7">
    <source>
        <dbReference type="ARBA" id="ARBA00047851"/>
    </source>
</evidence>
<feature type="domain" description="Thiamine phosphate synthase/TenI" evidence="12">
    <location>
        <begin position="9"/>
        <end position="186"/>
    </location>
</feature>
<dbReference type="EC" id="2.5.1.3" evidence="9"/>
<feature type="binding site" evidence="9">
    <location>
        <begin position="130"/>
        <end position="132"/>
    </location>
    <ligand>
        <name>2-[(2R,5Z)-2-carboxy-4-methylthiazol-5(2H)-ylidene]ethyl phosphate</name>
        <dbReference type="ChEBI" id="CHEBI:62899"/>
    </ligand>
</feature>
<dbReference type="InterPro" id="IPR013785">
    <property type="entry name" value="Aldolase_TIM"/>
</dbReference>
<evidence type="ECO:0000256" key="11">
    <source>
        <dbReference type="RuleBase" id="RU004253"/>
    </source>
</evidence>
<comment type="cofactor">
    <cofactor evidence="9">
        <name>Mg(2+)</name>
        <dbReference type="ChEBI" id="CHEBI:18420"/>
    </cofactor>
    <text evidence="9">Binds 1 Mg(2+) ion per subunit.</text>
</comment>
<name>A0A1H7JIM7_9BACT</name>
<evidence type="ECO:0000313" key="14">
    <source>
        <dbReference type="Proteomes" id="UP000198984"/>
    </source>
</evidence>
<feature type="binding site" evidence="9">
    <location>
        <position position="133"/>
    </location>
    <ligand>
        <name>4-amino-2-methyl-5-(diphosphooxymethyl)pyrimidine</name>
        <dbReference type="ChEBI" id="CHEBI:57841"/>
    </ligand>
</feature>
<dbReference type="Pfam" id="PF02581">
    <property type="entry name" value="TMP-TENI"/>
    <property type="match status" value="1"/>
</dbReference>
<proteinExistence type="inferred from homology"/>
<dbReference type="NCBIfam" id="NF000736">
    <property type="entry name" value="PRK00043.2-3"/>
    <property type="match status" value="1"/>
</dbReference>
<sequence length="216" mass="22561">MISTLHYISQQTAAADHLANIQAACDAGCNWIQLRIKDSTPEAVLPIAIAAKKICEPYNATLIINDYPRVAKAIGAHGVHVGKNDMTVAAARAITGPEMIVGGTANTLNDLLQHVKDGADYVGLGPYRFTTTKQKLSPILGLEGIANILQQLASQGITIPVIAIGGIVQEDVAALIAAGAHGVAVSGLITHAADRKEVVKNIFAMAQKEQEAGSNI</sequence>
<dbReference type="PANTHER" id="PTHR20857:SF15">
    <property type="entry name" value="THIAMINE-PHOSPHATE SYNTHASE"/>
    <property type="match status" value="1"/>
</dbReference>
<dbReference type="GO" id="GO:0000287">
    <property type="term" value="F:magnesium ion binding"/>
    <property type="evidence" value="ECO:0007669"/>
    <property type="project" value="UniProtKB-UniRule"/>
</dbReference>
<dbReference type="STRING" id="573321.SAMN04488505_101808"/>
<keyword evidence="5 9" id="KW-0784">Thiamine biosynthesis</keyword>
<evidence type="ECO:0000313" key="13">
    <source>
        <dbReference type="EMBL" id="SEK74489.1"/>
    </source>
</evidence>
<evidence type="ECO:0000256" key="4">
    <source>
        <dbReference type="ARBA" id="ARBA00022842"/>
    </source>
</evidence>
<accession>A0A1H7JIM7</accession>
<dbReference type="NCBIfam" id="TIGR00693">
    <property type="entry name" value="thiE"/>
    <property type="match status" value="1"/>
</dbReference>
<feature type="binding site" evidence="9">
    <location>
        <position position="104"/>
    </location>
    <ligand>
        <name>4-amino-2-methyl-5-(diphosphooxymethyl)pyrimidine</name>
        <dbReference type="ChEBI" id="CHEBI:57841"/>
    </ligand>
</feature>